<dbReference type="InterPro" id="IPR036291">
    <property type="entry name" value="NAD(P)-bd_dom_sf"/>
</dbReference>
<dbReference type="EMBL" id="JAGQLG010000088">
    <property type="protein sequence ID" value="MCA9382232.1"/>
    <property type="molecule type" value="Genomic_DNA"/>
</dbReference>
<feature type="domain" description="RmlD-like substrate binding" evidence="3">
    <location>
        <begin position="5"/>
        <end position="282"/>
    </location>
</feature>
<dbReference type="PANTHER" id="PTHR10491">
    <property type="entry name" value="DTDP-4-DEHYDRORHAMNOSE REDUCTASE"/>
    <property type="match status" value="1"/>
</dbReference>
<name>A0A955L3K5_9BACT</name>
<dbReference type="InterPro" id="IPR005913">
    <property type="entry name" value="dTDP_dehydrorham_reduct"/>
</dbReference>
<organism evidence="4 5">
    <name type="scientific">Candidatus Dojkabacteria bacterium</name>
    <dbReference type="NCBI Taxonomy" id="2099670"/>
    <lineage>
        <taxon>Bacteria</taxon>
        <taxon>Candidatus Dojkabacteria</taxon>
    </lineage>
</organism>
<comment type="similarity">
    <text evidence="1 2">Belongs to the dTDP-4-dehydrorhamnose reductase family.</text>
</comment>
<dbReference type="GO" id="GO:0005829">
    <property type="term" value="C:cytosol"/>
    <property type="evidence" value="ECO:0007669"/>
    <property type="project" value="TreeGrafter"/>
</dbReference>
<evidence type="ECO:0000256" key="1">
    <source>
        <dbReference type="ARBA" id="ARBA00010944"/>
    </source>
</evidence>
<dbReference type="Proteomes" id="UP000782843">
    <property type="component" value="Unassembled WGS sequence"/>
</dbReference>
<evidence type="ECO:0000313" key="4">
    <source>
        <dbReference type="EMBL" id="MCA9382232.1"/>
    </source>
</evidence>
<dbReference type="Pfam" id="PF04321">
    <property type="entry name" value="RmlD_sub_bind"/>
    <property type="match status" value="1"/>
</dbReference>
<dbReference type="InterPro" id="IPR029903">
    <property type="entry name" value="RmlD-like-bd"/>
</dbReference>
<comment type="pathway">
    <text evidence="2">Carbohydrate biosynthesis; dTDP-L-rhamnose biosynthesis.</text>
</comment>
<dbReference type="GO" id="GO:0008831">
    <property type="term" value="F:dTDP-4-dehydrorhamnose reductase activity"/>
    <property type="evidence" value="ECO:0007669"/>
    <property type="project" value="UniProtKB-EC"/>
</dbReference>
<accession>A0A955L3K5</accession>
<gene>
    <name evidence="4" type="primary">rfbD</name>
    <name evidence="4" type="ORF">KC660_02380</name>
</gene>
<dbReference type="EC" id="1.1.1.133" evidence="2"/>
<keyword evidence="2" id="KW-0521">NADP</keyword>
<comment type="function">
    <text evidence="2">Catalyzes the reduction of dTDP-6-deoxy-L-lyxo-4-hexulose to yield dTDP-L-rhamnose.</text>
</comment>
<proteinExistence type="inferred from homology"/>
<dbReference type="GO" id="GO:0019305">
    <property type="term" value="P:dTDP-rhamnose biosynthetic process"/>
    <property type="evidence" value="ECO:0007669"/>
    <property type="project" value="TreeGrafter"/>
</dbReference>
<comment type="caution">
    <text evidence="4">The sequence shown here is derived from an EMBL/GenBank/DDBJ whole genome shotgun (WGS) entry which is preliminary data.</text>
</comment>
<reference evidence="4" key="2">
    <citation type="journal article" date="2021" name="Microbiome">
        <title>Successional dynamics and alternative stable states in a saline activated sludge microbial community over 9 years.</title>
        <authorList>
            <person name="Wang Y."/>
            <person name="Ye J."/>
            <person name="Ju F."/>
            <person name="Liu L."/>
            <person name="Boyd J.A."/>
            <person name="Deng Y."/>
            <person name="Parks D.H."/>
            <person name="Jiang X."/>
            <person name="Yin X."/>
            <person name="Woodcroft B.J."/>
            <person name="Tyson G.W."/>
            <person name="Hugenholtz P."/>
            <person name="Polz M.F."/>
            <person name="Zhang T."/>
        </authorList>
    </citation>
    <scope>NUCLEOTIDE SEQUENCE</scope>
    <source>
        <strain evidence="4">HKST-UBA10</strain>
    </source>
</reference>
<dbReference type="Gene3D" id="3.40.50.720">
    <property type="entry name" value="NAD(P)-binding Rossmann-like Domain"/>
    <property type="match status" value="1"/>
</dbReference>
<evidence type="ECO:0000259" key="3">
    <source>
        <dbReference type="Pfam" id="PF04321"/>
    </source>
</evidence>
<dbReference type="CDD" id="cd05254">
    <property type="entry name" value="dTDP_HR_like_SDR_e"/>
    <property type="match status" value="1"/>
</dbReference>
<protein>
    <recommendedName>
        <fullName evidence="2">dTDP-4-dehydrorhamnose reductase</fullName>
        <ecNumber evidence="2">1.1.1.133</ecNumber>
    </recommendedName>
</protein>
<dbReference type="PANTHER" id="PTHR10491:SF4">
    <property type="entry name" value="METHIONINE ADENOSYLTRANSFERASE 2 SUBUNIT BETA"/>
    <property type="match status" value="1"/>
</dbReference>
<evidence type="ECO:0000256" key="2">
    <source>
        <dbReference type="RuleBase" id="RU364082"/>
    </source>
</evidence>
<keyword evidence="2 4" id="KW-0560">Oxidoreductase</keyword>
<dbReference type="AlphaFoldDB" id="A0A955L3K5"/>
<evidence type="ECO:0000313" key="5">
    <source>
        <dbReference type="Proteomes" id="UP000782843"/>
    </source>
</evidence>
<reference evidence="4" key="1">
    <citation type="submission" date="2020-04" db="EMBL/GenBank/DDBJ databases">
        <authorList>
            <person name="Zhang T."/>
        </authorList>
    </citation>
    <scope>NUCLEOTIDE SEQUENCE</scope>
    <source>
        <strain evidence="4">HKST-UBA10</strain>
    </source>
</reference>
<dbReference type="Gene3D" id="3.90.25.10">
    <property type="entry name" value="UDP-galactose 4-epimerase, domain 1"/>
    <property type="match status" value="1"/>
</dbReference>
<dbReference type="NCBIfam" id="TIGR01214">
    <property type="entry name" value="rmlD"/>
    <property type="match status" value="1"/>
</dbReference>
<dbReference type="SUPFAM" id="SSF51735">
    <property type="entry name" value="NAD(P)-binding Rossmann-fold domains"/>
    <property type="match status" value="1"/>
</dbReference>
<sequence>MNKPKVLLTGGAGMLGKTLFDQFAIDNQFEVQTTDYEDMDITNSDSIDNYLNNFEPDFLINCAAYTDVNGAEDNPELANKINALGPDLLAKATKDRNIGFIHISTDYVFGENLKEGYDESTQFQTEALNQYGKSKRKGEQMARESNLETRIVRVSWTYGPHRRNFVDVMLELAKTKDELSIVDDEFGVPTYTKNVSDSLIQMLKDFESTEPGIYHAVSEGFCSRFEEAEFIFKTAGIDIKLTRIKLADYPRKAVVPNYSILHNTKLPKLPTWQEAIEEYLADKKVNPSS</sequence>